<keyword evidence="1" id="KW-0496">Mitochondrion</keyword>
<sequence>MGGCLAGLARMNGLAGMNGRMSGWVDPGPEKN</sequence>
<name>A0A117NII9_PICGL</name>
<proteinExistence type="predicted"/>
<comment type="caution">
    <text evidence="1">The sequence shown here is derived from an EMBL/GenBank/DDBJ whole genome shotgun (WGS) entry which is preliminary data.</text>
</comment>
<dbReference type="AlphaFoldDB" id="A0A117NII9"/>
<geneLocation type="mitochondrion" evidence="1"/>
<protein>
    <submittedName>
        <fullName evidence="1">Uncharacterized protein</fullName>
    </submittedName>
</protein>
<organism evidence="1">
    <name type="scientific">Picea glauca</name>
    <name type="common">White spruce</name>
    <name type="synonym">Pinus glauca</name>
    <dbReference type="NCBI Taxonomy" id="3330"/>
    <lineage>
        <taxon>Eukaryota</taxon>
        <taxon>Viridiplantae</taxon>
        <taxon>Streptophyta</taxon>
        <taxon>Embryophyta</taxon>
        <taxon>Tracheophyta</taxon>
        <taxon>Spermatophyta</taxon>
        <taxon>Pinopsida</taxon>
        <taxon>Pinidae</taxon>
        <taxon>Conifers I</taxon>
        <taxon>Pinales</taxon>
        <taxon>Pinaceae</taxon>
        <taxon>Picea</taxon>
    </lineage>
</organism>
<evidence type="ECO:0000313" key="1">
    <source>
        <dbReference type="EMBL" id="KUM50043.1"/>
    </source>
</evidence>
<dbReference type="EMBL" id="LKAM01000002">
    <property type="protein sequence ID" value="KUM50043.1"/>
    <property type="molecule type" value="Genomic_DNA"/>
</dbReference>
<gene>
    <name evidence="1" type="ORF">ABT39_MTgene3271</name>
</gene>
<reference evidence="1" key="1">
    <citation type="journal article" date="2015" name="Genome Biol. Evol.">
        <title>Organellar Genomes of White Spruce (Picea glauca): Assembly and Annotation.</title>
        <authorList>
            <person name="Jackman S.D."/>
            <person name="Warren R.L."/>
            <person name="Gibb E.A."/>
            <person name="Vandervalk B.P."/>
            <person name="Mohamadi H."/>
            <person name="Chu J."/>
            <person name="Raymond A."/>
            <person name="Pleasance S."/>
            <person name="Coope R."/>
            <person name="Wildung M.R."/>
            <person name="Ritland C.E."/>
            <person name="Bousquet J."/>
            <person name="Jones S.J."/>
            <person name="Bohlmann J."/>
            <person name="Birol I."/>
        </authorList>
    </citation>
    <scope>NUCLEOTIDE SEQUENCE [LARGE SCALE GENOMIC DNA]</scope>
    <source>
        <tissue evidence="1">Flushing bud</tissue>
    </source>
</reference>
<accession>A0A117NII9</accession>